<accession>A0AA86N587</accession>
<evidence type="ECO:0000313" key="4">
    <source>
        <dbReference type="Proteomes" id="UP001642409"/>
    </source>
</evidence>
<sequence length="1123" mass="131045">MDIDQRIKRLPQKYIAMIDKMKVGDLVSCLHLIIACGEEYTELNQHIDQLKQTDFDFNELSPDINQLQSQNIELDAENQRLKANLDFQTKCNEETTNNMEKALDKANSSLLRVSFELKEKDSELQLLRNQCFEFQKEIGMLRNLQVTGQSDNVQEIQSLKQQLFSLQHKNEELQNSLESTMCEKETETLILSEKDKLISSLKAQNEILKTSINQLSPDEEKYKNENTVLRSELKSALLKSSPTELKNKCELLEQDLNKKIQQQSQKIKDLEAELQQYKNNSSNASVEEIKDLKQDLNEIKQQLQNNIINNKELQSENEQLKNEVQQLHESLVITKIHNKRPSENLKQQDLDETPSLIQQEDHYSQIYFGQLQKCDQHALNHVVYLLLNQNYNLSNLLKQQYQSESSIIDTFSHNHDATQSTLIKQLITVIENQRDLIVEKDIINKAFANIYEQLKQVKNGGFEQNSELQQQDLQFKIKILQKKLEIENITKISAEDLVKNKYCLSTVYYQSLCQFYEQILQESVSQHVAYAMNQSGHVKMLEQHTQQQTSSQLLQIVSELVQDKQQSEVLQKNLIQLQTQAPNKIKLIPSKFDEELRSILRSIQTDLTLTTKQLMQKRSESINNQILKQTNSKLTQLILGLIPLIPSSNNNDNLHQLILDSNLQKNQILVQCEEKEQKVNQLKAMNKTLQSQMNTQLKQLNDKFNVLMQAADNKKLDKLQNIIVQQQKIITDQQKDLDALTTIQYENKEVQVDTGEIRLNIELKRQVSELKQLNEDLIFKYQGDSTQWQEKCVQLQAAHTDYRLKLTSQLKQILEQVQSFNQPYDFTSKIKDLSDRLFSTNQVMKDLVKLLIQQQIILSKQKQYIQIKNVQVANFEAQAGSSLFSVQTAQTQVEISFNNQFTQIEQKQTNDQFSQTEGECLSCKKLIQLYVIEKSTNEAQKAQLDSIHPKYEQLIERNAKNEKRVKNNENLLHMNVRKLVLAKKDLKHAQNQISGYKTEIISLNKDNQVLCEELKNTQKELKNQIQRVQQKQLIDMDLKKQKITIQELEIEVNKYKTELFNKNRDLKVKQDLINEGTQIQDELKKQILKQLHQIKNLKKKFNNEDKKAMNSILTEEDIDMIFM</sequence>
<evidence type="ECO:0000256" key="1">
    <source>
        <dbReference type="SAM" id="Coils"/>
    </source>
</evidence>
<feature type="coiled-coil region" evidence="1">
    <location>
        <begin position="951"/>
        <end position="1104"/>
    </location>
</feature>
<gene>
    <name evidence="3" type="ORF">HINF_LOCUS61479</name>
    <name evidence="2" type="ORF">HINF_LOCUS636</name>
</gene>
<organism evidence="2">
    <name type="scientific">Hexamita inflata</name>
    <dbReference type="NCBI Taxonomy" id="28002"/>
    <lineage>
        <taxon>Eukaryota</taxon>
        <taxon>Metamonada</taxon>
        <taxon>Diplomonadida</taxon>
        <taxon>Hexamitidae</taxon>
        <taxon>Hexamitinae</taxon>
        <taxon>Hexamita</taxon>
    </lineage>
</organism>
<dbReference type="AlphaFoldDB" id="A0AA86N587"/>
<keyword evidence="1" id="KW-0175">Coiled coil</keyword>
<dbReference type="EMBL" id="CAXDID020000368">
    <property type="protein sequence ID" value="CAL6082926.1"/>
    <property type="molecule type" value="Genomic_DNA"/>
</dbReference>
<evidence type="ECO:0000313" key="2">
    <source>
        <dbReference type="EMBL" id="CAI9912991.1"/>
    </source>
</evidence>
<feature type="coiled-coil region" evidence="1">
    <location>
        <begin position="117"/>
        <end position="176"/>
    </location>
</feature>
<proteinExistence type="predicted"/>
<dbReference type="Proteomes" id="UP001642409">
    <property type="component" value="Unassembled WGS sequence"/>
</dbReference>
<feature type="coiled-coil region" evidence="1">
    <location>
        <begin position="665"/>
        <end position="699"/>
    </location>
</feature>
<name>A0AA86N587_9EUKA</name>
<keyword evidence="4" id="KW-1185">Reference proteome</keyword>
<feature type="coiled-coil region" evidence="1">
    <location>
        <begin position="253"/>
        <end position="330"/>
    </location>
</feature>
<reference evidence="3 4" key="2">
    <citation type="submission" date="2024-07" db="EMBL/GenBank/DDBJ databases">
        <authorList>
            <person name="Akdeniz Z."/>
        </authorList>
    </citation>
    <scope>NUCLEOTIDE SEQUENCE [LARGE SCALE GENOMIC DNA]</scope>
</reference>
<reference evidence="2" key="1">
    <citation type="submission" date="2023-06" db="EMBL/GenBank/DDBJ databases">
        <authorList>
            <person name="Kurt Z."/>
        </authorList>
    </citation>
    <scope>NUCLEOTIDE SEQUENCE</scope>
</reference>
<dbReference type="EMBL" id="CATOUU010000011">
    <property type="protein sequence ID" value="CAI9912991.1"/>
    <property type="molecule type" value="Genomic_DNA"/>
</dbReference>
<protein>
    <submittedName>
        <fullName evidence="2">Uncharacterized protein</fullName>
    </submittedName>
</protein>
<evidence type="ECO:0000313" key="3">
    <source>
        <dbReference type="EMBL" id="CAL6082926.1"/>
    </source>
</evidence>
<comment type="caution">
    <text evidence="2">The sequence shown here is derived from an EMBL/GenBank/DDBJ whole genome shotgun (WGS) entry which is preliminary data.</text>
</comment>